<name>A0A445LQE4_GLYSO</name>
<dbReference type="EMBL" id="QZWG01000002">
    <property type="protein sequence ID" value="RZC25518.1"/>
    <property type="molecule type" value="Genomic_DNA"/>
</dbReference>
<proteinExistence type="predicted"/>
<reference evidence="1 2" key="1">
    <citation type="submission" date="2018-09" db="EMBL/GenBank/DDBJ databases">
        <title>A high-quality reference genome of wild soybean provides a powerful tool to mine soybean genomes.</title>
        <authorList>
            <person name="Xie M."/>
            <person name="Chung C.Y.L."/>
            <person name="Li M.-W."/>
            <person name="Wong F.-L."/>
            <person name="Chan T.-F."/>
            <person name="Lam H.-M."/>
        </authorList>
    </citation>
    <scope>NUCLEOTIDE SEQUENCE [LARGE SCALE GENOMIC DNA]</scope>
    <source>
        <strain evidence="2">cv. W05</strain>
        <tissue evidence="1">Hypocotyl of etiolated seedlings</tissue>
    </source>
</reference>
<dbReference type="EMBL" id="QZWG01000002">
    <property type="protein sequence ID" value="RZC25523.1"/>
    <property type="molecule type" value="Genomic_DNA"/>
</dbReference>
<dbReference type="EMBL" id="QZWG01000002">
    <property type="protein sequence ID" value="RZC25519.1"/>
    <property type="molecule type" value="Genomic_DNA"/>
</dbReference>
<sequence>MTENASVRPSWPFAAVGSYKCISGLCIHPKLDFHETSSELKDHLQRQIASNMQLVPVLSSPFHQLTMLQERLFSICK</sequence>
<keyword evidence="2" id="KW-1185">Reference proteome</keyword>
<dbReference type="EMBL" id="QZWG01000002">
    <property type="protein sequence ID" value="RZC25521.1"/>
    <property type="molecule type" value="Genomic_DNA"/>
</dbReference>
<organism evidence="1 2">
    <name type="scientific">Glycine soja</name>
    <name type="common">Wild soybean</name>
    <dbReference type="NCBI Taxonomy" id="3848"/>
    <lineage>
        <taxon>Eukaryota</taxon>
        <taxon>Viridiplantae</taxon>
        <taxon>Streptophyta</taxon>
        <taxon>Embryophyta</taxon>
        <taxon>Tracheophyta</taxon>
        <taxon>Spermatophyta</taxon>
        <taxon>Magnoliopsida</taxon>
        <taxon>eudicotyledons</taxon>
        <taxon>Gunneridae</taxon>
        <taxon>Pentapetalae</taxon>
        <taxon>rosids</taxon>
        <taxon>fabids</taxon>
        <taxon>Fabales</taxon>
        <taxon>Fabaceae</taxon>
        <taxon>Papilionoideae</taxon>
        <taxon>50 kb inversion clade</taxon>
        <taxon>NPAAA clade</taxon>
        <taxon>indigoferoid/millettioid clade</taxon>
        <taxon>Phaseoleae</taxon>
        <taxon>Glycine</taxon>
        <taxon>Glycine subgen. Soja</taxon>
    </lineage>
</organism>
<protein>
    <submittedName>
        <fullName evidence="1">Uncharacterized protein</fullName>
    </submittedName>
</protein>
<dbReference type="EMBL" id="QZWG01000002">
    <property type="protein sequence ID" value="RZC25524.1"/>
    <property type="molecule type" value="Genomic_DNA"/>
</dbReference>
<accession>A0A445LQE4</accession>
<dbReference type="Proteomes" id="UP000289340">
    <property type="component" value="Chromosome 2"/>
</dbReference>
<evidence type="ECO:0000313" key="2">
    <source>
        <dbReference type="Proteomes" id="UP000289340"/>
    </source>
</evidence>
<gene>
    <name evidence="1" type="ORF">D0Y65_004283</name>
</gene>
<dbReference type="EMBL" id="QZWG01000002">
    <property type="protein sequence ID" value="RZC25520.1"/>
    <property type="molecule type" value="Genomic_DNA"/>
</dbReference>
<dbReference type="EMBL" id="QZWG01000002">
    <property type="protein sequence ID" value="RZC25525.1"/>
    <property type="molecule type" value="Genomic_DNA"/>
</dbReference>
<comment type="caution">
    <text evidence="1">The sequence shown here is derived from an EMBL/GenBank/DDBJ whole genome shotgun (WGS) entry which is preliminary data.</text>
</comment>
<dbReference type="EMBL" id="QZWG01000002">
    <property type="protein sequence ID" value="RZC25526.1"/>
    <property type="molecule type" value="Genomic_DNA"/>
</dbReference>
<dbReference type="EMBL" id="QZWG01000002">
    <property type="protein sequence ID" value="RZC25522.1"/>
    <property type="molecule type" value="Genomic_DNA"/>
</dbReference>
<evidence type="ECO:0000313" key="1">
    <source>
        <dbReference type="EMBL" id="RZC25519.1"/>
    </source>
</evidence>
<dbReference type="AlphaFoldDB" id="A0A445LQE4"/>